<dbReference type="Gene3D" id="3.30.450.70">
    <property type="match status" value="1"/>
</dbReference>
<dbReference type="CDD" id="cd14854">
    <property type="entry name" value="TRAPPC2L"/>
    <property type="match status" value="1"/>
</dbReference>
<dbReference type="GO" id="GO:0006888">
    <property type="term" value="P:endoplasmic reticulum to Golgi vesicle-mediated transport"/>
    <property type="evidence" value="ECO:0007669"/>
    <property type="project" value="InterPro"/>
</dbReference>
<protein>
    <recommendedName>
        <fullName evidence="2">Trafficking protein particle complex subunit 2-like protein</fullName>
    </recommendedName>
</protein>
<dbReference type="STRING" id="905079.L1JMI8"/>
<dbReference type="RefSeq" id="XP_005836395.1">
    <property type="nucleotide sequence ID" value="XM_005836338.1"/>
</dbReference>
<dbReference type="EnsemblProtists" id="EKX49415">
    <property type="protein sequence ID" value="EKX49415"/>
    <property type="gene ID" value="GUITHDRAFT_67979"/>
</dbReference>
<reference evidence="3 5" key="1">
    <citation type="journal article" date="2012" name="Nature">
        <title>Algal genomes reveal evolutionary mosaicism and the fate of nucleomorphs.</title>
        <authorList>
            <consortium name="DOE Joint Genome Institute"/>
            <person name="Curtis B.A."/>
            <person name="Tanifuji G."/>
            <person name="Burki F."/>
            <person name="Gruber A."/>
            <person name="Irimia M."/>
            <person name="Maruyama S."/>
            <person name="Arias M.C."/>
            <person name="Ball S.G."/>
            <person name="Gile G.H."/>
            <person name="Hirakawa Y."/>
            <person name="Hopkins J.F."/>
            <person name="Kuo A."/>
            <person name="Rensing S.A."/>
            <person name="Schmutz J."/>
            <person name="Symeonidi A."/>
            <person name="Elias M."/>
            <person name="Eveleigh R.J."/>
            <person name="Herman E.K."/>
            <person name="Klute M.J."/>
            <person name="Nakayama T."/>
            <person name="Obornik M."/>
            <person name="Reyes-Prieto A."/>
            <person name="Armbrust E.V."/>
            <person name="Aves S.J."/>
            <person name="Beiko R.G."/>
            <person name="Coutinho P."/>
            <person name="Dacks J.B."/>
            <person name="Durnford D.G."/>
            <person name="Fast N.M."/>
            <person name="Green B.R."/>
            <person name="Grisdale C.J."/>
            <person name="Hempel F."/>
            <person name="Henrissat B."/>
            <person name="Hoppner M.P."/>
            <person name="Ishida K."/>
            <person name="Kim E."/>
            <person name="Koreny L."/>
            <person name="Kroth P.G."/>
            <person name="Liu Y."/>
            <person name="Malik S.B."/>
            <person name="Maier U.G."/>
            <person name="McRose D."/>
            <person name="Mock T."/>
            <person name="Neilson J.A."/>
            <person name="Onodera N.T."/>
            <person name="Poole A.M."/>
            <person name="Pritham E.J."/>
            <person name="Richards T.A."/>
            <person name="Rocap G."/>
            <person name="Roy S.W."/>
            <person name="Sarai C."/>
            <person name="Schaack S."/>
            <person name="Shirato S."/>
            <person name="Slamovits C.H."/>
            <person name="Spencer D.F."/>
            <person name="Suzuki S."/>
            <person name="Worden A.Z."/>
            <person name="Zauner S."/>
            <person name="Barry K."/>
            <person name="Bell C."/>
            <person name="Bharti A.K."/>
            <person name="Crow J.A."/>
            <person name="Grimwood J."/>
            <person name="Kramer R."/>
            <person name="Lindquist E."/>
            <person name="Lucas S."/>
            <person name="Salamov A."/>
            <person name="McFadden G.I."/>
            <person name="Lane C.E."/>
            <person name="Keeling P.J."/>
            <person name="Gray M.W."/>
            <person name="Grigoriev I.V."/>
            <person name="Archibald J.M."/>
        </authorList>
    </citation>
    <scope>NUCLEOTIDE SEQUENCE</scope>
    <source>
        <strain evidence="3 5">CCMP2712</strain>
    </source>
</reference>
<dbReference type="SUPFAM" id="SSF64356">
    <property type="entry name" value="SNARE-like"/>
    <property type="match status" value="1"/>
</dbReference>
<keyword evidence="5" id="KW-1185">Reference proteome</keyword>
<dbReference type="Pfam" id="PF04628">
    <property type="entry name" value="Sedlin_N"/>
    <property type="match status" value="1"/>
</dbReference>
<dbReference type="OMA" id="FHYIVHC"/>
<dbReference type="KEGG" id="gtt:GUITHDRAFT_67979"/>
<reference evidence="4" key="3">
    <citation type="submission" date="2016-03" db="UniProtKB">
        <authorList>
            <consortium name="EnsemblProtists"/>
        </authorList>
    </citation>
    <scope>IDENTIFICATION</scope>
</reference>
<organism evidence="3">
    <name type="scientific">Guillardia theta (strain CCMP2712)</name>
    <name type="common">Cryptophyte</name>
    <dbReference type="NCBI Taxonomy" id="905079"/>
    <lineage>
        <taxon>Eukaryota</taxon>
        <taxon>Cryptophyceae</taxon>
        <taxon>Pyrenomonadales</taxon>
        <taxon>Geminigeraceae</taxon>
        <taxon>Guillardia</taxon>
    </lineage>
</organism>
<dbReference type="OrthoDB" id="10258445at2759"/>
<comment type="similarity">
    <text evidence="1">Belongs to the TRAPP small subunits family. Sedlin subfamily.</text>
</comment>
<accession>L1JMI8</accession>
<evidence type="ECO:0000256" key="1">
    <source>
        <dbReference type="ARBA" id="ARBA00006626"/>
    </source>
</evidence>
<evidence type="ECO:0000256" key="2">
    <source>
        <dbReference type="ARBA" id="ARBA00024408"/>
    </source>
</evidence>
<dbReference type="eggNOG" id="KOG3444">
    <property type="taxonomic scope" value="Eukaryota"/>
</dbReference>
<dbReference type="EMBL" id="JH992982">
    <property type="protein sequence ID" value="EKX49415.1"/>
    <property type="molecule type" value="Genomic_DNA"/>
</dbReference>
<dbReference type="PaxDb" id="55529-EKX49415"/>
<reference evidence="5" key="2">
    <citation type="submission" date="2012-11" db="EMBL/GenBank/DDBJ databases">
        <authorList>
            <person name="Kuo A."/>
            <person name="Curtis B.A."/>
            <person name="Tanifuji G."/>
            <person name="Burki F."/>
            <person name="Gruber A."/>
            <person name="Irimia M."/>
            <person name="Maruyama S."/>
            <person name="Arias M.C."/>
            <person name="Ball S.G."/>
            <person name="Gile G.H."/>
            <person name="Hirakawa Y."/>
            <person name="Hopkins J.F."/>
            <person name="Rensing S.A."/>
            <person name="Schmutz J."/>
            <person name="Symeonidi A."/>
            <person name="Elias M."/>
            <person name="Eveleigh R.J."/>
            <person name="Herman E.K."/>
            <person name="Klute M.J."/>
            <person name="Nakayama T."/>
            <person name="Obornik M."/>
            <person name="Reyes-Prieto A."/>
            <person name="Armbrust E.V."/>
            <person name="Aves S.J."/>
            <person name="Beiko R.G."/>
            <person name="Coutinho P."/>
            <person name="Dacks J.B."/>
            <person name="Durnford D.G."/>
            <person name="Fast N.M."/>
            <person name="Green B.R."/>
            <person name="Grisdale C."/>
            <person name="Hempe F."/>
            <person name="Henrissat B."/>
            <person name="Hoppner M.P."/>
            <person name="Ishida K.-I."/>
            <person name="Kim E."/>
            <person name="Koreny L."/>
            <person name="Kroth P.G."/>
            <person name="Liu Y."/>
            <person name="Malik S.-B."/>
            <person name="Maier U.G."/>
            <person name="McRose D."/>
            <person name="Mock T."/>
            <person name="Neilson J.A."/>
            <person name="Onodera N.T."/>
            <person name="Poole A.M."/>
            <person name="Pritham E.J."/>
            <person name="Richards T.A."/>
            <person name="Rocap G."/>
            <person name="Roy S.W."/>
            <person name="Sarai C."/>
            <person name="Schaack S."/>
            <person name="Shirato S."/>
            <person name="Slamovits C.H."/>
            <person name="Spencer D.F."/>
            <person name="Suzuki S."/>
            <person name="Worden A.Z."/>
            <person name="Zauner S."/>
            <person name="Barry K."/>
            <person name="Bell C."/>
            <person name="Bharti A.K."/>
            <person name="Crow J.A."/>
            <person name="Grimwood J."/>
            <person name="Kramer R."/>
            <person name="Lindquist E."/>
            <person name="Lucas S."/>
            <person name="Salamov A."/>
            <person name="McFadden G.I."/>
            <person name="Lane C.E."/>
            <person name="Keeling P.J."/>
            <person name="Gray M.W."/>
            <person name="Grigoriev I.V."/>
            <person name="Archibald J.M."/>
        </authorList>
    </citation>
    <scope>NUCLEOTIDE SEQUENCE</scope>
    <source>
        <strain evidence="5">CCMP2712</strain>
    </source>
</reference>
<dbReference type="PANTHER" id="PTHR12403">
    <property type="entry name" value="TRAFFICKING PROTEIN PARTICLE COMPLEX SUBUNIT 2"/>
    <property type="match status" value="1"/>
</dbReference>
<dbReference type="GeneID" id="17306094"/>
<dbReference type="InterPro" id="IPR011012">
    <property type="entry name" value="Longin-like_dom_sf"/>
</dbReference>
<evidence type="ECO:0000313" key="3">
    <source>
        <dbReference type="EMBL" id="EKX49415.1"/>
    </source>
</evidence>
<proteinExistence type="inferred from homology"/>
<name>L1JMI8_GUITC</name>
<evidence type="ECO:0000313" key="5">
    <source>
        <dbReference type="Proteomes" id="UP000011087"/>
    </source>
</evidence>
<dbReference type="Proteomes" id="UP000011087">
    <property type="component" value="Unassembled WGS sequence"/>
</dbReference>
<dbReference type="GO" id="GO:0005737">
    <property type="term" value="C:cytoplasm"/>
    <property type="evidence" value="ECO:0007669"/>
    <property type="project" value="GOC"/>
</dbReference>
<dbReference type="InterPro" id="IPR044760">
    <property type="entry name" value="TRAPPC2L"/>
</dbReference>
<sequence length="147" mass="16712">MIECLCIIEKDNFPALLRVYSGGKDLNKYHYMCYCAIDIFEEKEQAARAGGVGKQVDSYLGTLYPAQEHKIHGYITNTGVRMVMILDEKDGKDGSLVKAFFKKLHSLHAECVSNPFHRDGQPIVSKKLERDLEALVRLWNSDAFSLR</sequence>
<dbReference type="HOGENOM" id="CLU_085828_2_3_1"/>
<gene>
    <name evidence="3" type="ORF">GUITHDRAFT_67979</name>
</gene>
<dbReference type="AlphaFoldDB" id="L1JMI8"/>
<evidence type="ECO:0000313" key="4">
    <source>
        <dbReference type="EnsemblProtists" id="EKX49415"/>
    </source>
</evidence>
<dbReference type="InterPro" id="IPR006722">
    <property type="entry name" value="Sedlin"/>
</dbReference>